<gene>
    <name evidence="23" type="ORF">EB796_001797</name>
</gene>
<comment type="caution">
    <text evidence="23">The sequence shown here is derived from an EMBL/GenBank/DDBJ whole genome shotgun (WGS) entry which is preliminary data.</text>
</comment>
<dbReference type="GO" id="GO:0007154">
    <property type="term" value="P:cell communication"/>
    <property type="evidence" value="ECO:0007669"/>
    <property type="project" value="InterPro"/>
</dbReference>
<keyword evidence="24" id="KW-1185">Reference proteome</keyword>
<dbReference type="GO" id="GO:0005516">
    <property type="term" value="F:calmodulin binding"/>
    <property type="evidence" value="ECO:0007669"/>
    <property type="project" value="UniProtKB-KW"/>
</dbReference>
<evidence type="ECO:0000256" key="3">
    <source>
        <dbReference type="ARBA" id="ARBA00022448"/>
    </source>
</evidence>
<evidence type="ECO:0000259" key="22">
    <source>
        <dbReference type="Pfam" id="PF03160"/>
    </source>
</evidence>
<keyword evidence="13 20" id="KW-1133">Transmembrane helix</keyword>
<evidence type="ECO:0000256" key="4">
    <source>
        <dbReference type="ARBA" id="ARBA00022449"/>
    </source>
</evidence>
<keyword evidence="16 20" id="KW-0472">Membrane</keyword>
<dbReference type="GO" id="GO:0046872">
    <property type="term" value="F:metal ion binding"/>
    <property type="evidence" value="ECO:0007669"/>
    <property type="project" value="UniProtKB-KW"/>
</dbReference>
<feature type="transmembrane region" description="Helical" evidence="20">
    <location>
        <begin position="220"/>
        <end position="239"/>
    </location>
</feature>
<comment type="similarity">
    <text evidence="2">Belongs to the Ca(2+):cation antiporter (CaCA) (TC 2.A.19) family. SLC8 subfamily.</text>
</comment>
<dbReference type="GO" id="GO:0005432">
    <property type="term" value="F:calcium:sodium antiporter activity"/>
    <property type="evidence" value="ECO:0007669"/>
    <property type="project" value="InterPro"/>
</dbReference>
<evidence type="ECO:0000256" key="1">
    <source>
        <dbReference type="ARBA" id="ARBA00004651"/>
    </source>
</evidence>
<evidence type="ECO:0000256" key="7">
    <source>
        <dbReference type="ARBA" id="ARBA00022692"/>
    </source>
</evidence>
<evidence type="ECO:0000256" key="6">
    <source>
        <dbReference type="ARBA" id="ARBA00022568"/>
    </source>
</evidence>
<sequence>MTAINGRDFEGGEGVLVFEHGEIAKAIEIPIYDDQDAEKDEHFKVTLSDPTDGAQLGSKVKTIVTIVNDEDYQGIVSRLVNLTSLNIDALKVDSASYAQQFENAMNVNGGDLESATSFDYLMHFLTFGWKIIFAIVPPVHFCGGWLTFICALIMMIFMTIIVGDLASIFGCLCGLEKPITAITFVALGTSLPDLFASKQAAEMEATADNSVGNVTGSNSVNVFLGLGLPWSVAAVYHYVKSGSAFYVPAGALAFSVLLYAIFAVVCLGLLIFRHYVFPKGELGGATWFKWVTFAIMVVMWLLYIIVSSLQVDGKITSPF</sequence>
<evidence type="ECO:0000256" key="19">
    <source>
        <dbReference type="ARBA" id="ARBA00033667"/>
    </source>
</evidence>
<comment type="subcellular location">
    <subcellularLocation>
        <location evidence="1">Cell membrane</location>
        <topology evidence="1">Multi-pass membrane protein</topology>
    </subcellularLocation>
</comment>
<comment type="catalytic activity">
    <reaction evidence="19">
        <text>Ca(2+)(in) + 3 Na(+)(out) = Ca(2+)(out) + 3 Na(+)(in)</text>
        <dbReference type="Rhea" id="RHEA:69955"/>
        <dbReference type="ChEBI" id="CHEBI:29101"/>
        <dbReference type="ChEBI" id="CHEBI:29108"/>
    </reaction>
</comment>
<dbReference type="Pfam" id="PF03160">
    <property type="entry name" value="Calx-beta"/>
    <property type="match status" value="1"/>
</dbReference>
<dbReference type="PANTHER" id="PTHR11878">
    <property type="entry name" value="SODIUM/CALCIUM EXCHANGER"/>
    <property type="match status" value="1"/>
</dbReference>
<dbReference type="Gene3D" id="1.20.1420.30">
    <property type="entry name" value="NCX, central ion-binding region"/>
    <property type="match status" value="1"/>
</dbReference>
<dbReference type="GO" id="GO:0098703">
    <property type="term" value="P:calcium ion import across plasma membrane"/>
    <property type="evidence" value="ECO:0007669"/>
    <property type="project" value="TreeGrafter"/>
</dbReference>
<dbReference type="InterPro" id="IPR004837">
    <property type="entry name" value="NaCa_Exmemb"/>
</dbReference>
<proteinExistence type="inferred from homology"/>
<keyword evidence="17" id="KW-0325">Glycoprotein</keyword>
<dbReference type="InterPro" id="IPR038081">
    <property type="entry name" value="CalX-like_sf"/>
</dbReference>
<evidence type="ECO:0000256" key="16">
    <source>
        <dbReference type="ARBA" id="ARBA00023136"/>
    </source>
</evidence>
<dbReference type="GO" id="GO:0098794">
    <property type="term" value="C:postsynapse"/>
    <property type="evidence" value="ECO:0007669"/>
    <property type="project" value="TreeGrafter"/>
</dbReference>
<evidence type="ECO:0000256" key="10">
    <source>
        <dbReference type="ARBA" id="ARBA00022737"/>
    </source>
</evidence>
<keyword evidence="7 20" id="KW-0812">Transmembrane</keyword>
<feature type="transmembrane region" description="Helical" evidence="20">
    <location>
        <begin position="145"/>
        <end position="172"/>
    </location>
</feature>
<keyword evidence="10" id="KW-0677">Repeat</keyword>
<name>A0A7J7KPA6_BUGNE</name>
<evidence type="ECO:0000256" key="17">
    <source>
        <dbReference type="ARBA" id="ARBA00023180"/>
    </source>
</evidence>
<protein>
    <recommendedName>
        <fullName evidence="25">SLC8A1</fullName>
    </recommendedName>
</protein>
<evidence type="ECO:0000256" key="13">
    <source>
        <dbReference type="ARBA" id="ARBA00022989"/>
    </source>
</evidence>
<keyword evidence="11" id="KW-0106">Calcium</keyword>
<dbReference type="Proteomes" id="UP000593567">
    <property type="component" value="Unassembled WGS sequence"/>
</dbReference>
<keyword evidence="18" id="KW-0739">Sodium transport</keyword>
<dbReference type="AlphaFoldDB" id="A0A7J7KPA6"/>
<evidence type="ECO:0000256" key="2">
    <source>
        <dbReference type="ARBA" id="ARBA00007489"/>
    </source>
</evidence>
<evidence type="ECO:0000313" key="24">
    <source>
        <dbReference type="Proteomes" id="UP000593567"/>
    </source>
</evidence>
<evidence type="ECO:0000256" key="20">
    <source>
        <dbReference type="SAM" id="Phobius"/>
    </source>
</evidence>
<keyword evidence="6" id="KW-0109">Calcium transport</keyword>
<keyword evidence="4" id="KW-0050">Antiport</keyword>
<evidence type="ECO:0000256" key="8">
    <source>
        <dbReference type="ARBA" id="ARBA00022723"/>
    </source>
</evidence>
<evidence type="ECO:0000313" key="23">
    <source>
        <dbReference type="EMBL" id="KAF6039945.1"/>
    </source>
</evidence>
<dbReference type="PANTHER" id="PTHR11878:SF76">
    <property type="entry name" value="CALX-BETA DOMAIN-CONTAINING PROTEIN"/>
    <property type="match status" value="1"/>
</dbReference>
<dbReference type="InterPro" id="IPR003644">
    <property type="entry name" value="Calx_beta"/>
</dbReference>
<evidence type="ECO:0000259" key="21">
    <source>
        <dbReference type="Pfam" id="PF01699"/>
    </source>
</evidence>
<feature type="transmembrane region" description="Helical" evidence="20">
    <location>
        <begin position="120"/>
        <end position="139"/>
    </location>
</feature>
<keyword evidence="3" id="KW-0813">Transport</keyword>
<dbReference type="SUPFAM" id="SSF141072">
    <property type="entry name" value="CalX-like"/>
    <property type="match status" value="1"/>
</dbReference>
<keyword evidence="5" id="KW-1003">Cell membrane</keyword>
<feature type="domain" description="Calx-beta" evidence="22">
    <location>
        <begin position="1"/>
        <end position="69"/>
    </location>
</feature>
<evidence type="ECO:0000256" key="5">
    <source>
        <dbReference type="ARBA" id="ARBA00022475"/>
    </source>
</evidence>
<reference evidence="23" key="1">
    <citation type="submission" date="2020-06" db="EMBL/GenBank/DDBJ databases">
        <title>Draft genome of Bugula neritina, a colonial animal packing powerful symbionts and potential medicines.</title>
        <authorList>
            <person name="Rayko M."/>
        </authorList>
    </citation>
    <scope>NUCLEOTIDE SEQUENCE [LARGE SCALE GENOMIC DNA]</scope>
    <source>
        <strain evidence="23">Kwan_BN1</strain>
    </source>
</reference>
<evidence type="ECO:0000256" key="11">
    <source>
        <dbReference type="ARBA" id="ARBA00022837"/>
    </source>
</evidence>
<dbReference type="GO" id="GO:0030424">
    <property type="term" value="C:axon"/>
    <property type="evidence" value="ECO:0007669"/>
    <property type="project" value="TreeGrafter"/>
</dbReference>
<dbReference type="Gene3D" id="2.60.40.2030">
    <property type="match status" value="1"/>
</dbReference>
<evidence type="ECO:0000256" key="18">
    <source>
        <dbReference type="ARBA" id="ARBA00023201"/>
    </source>
</evidence>
<keyword evidence="14" id="KW-0915">Sodium</keyword>
<dbReference type="Pfam" id="PF01699">
    <property type="entry name" value="Na_Ca_ex"/>
    <property type="match status" value="1"/>
</dbReference>
<organism evidence="23 24">
    <name type="scientific">Bugula neritina</name>
    <name type="common">Brown bryozoan</name>
    <name type="synonym">Sertularia neritina</name>
    <dbReference type="NCBI Taxonomy" id="10212"/>
    <lineage>
        <taxon>Eukaryota</taxon>
        <taxon>Metazoa</taxon>
        <taxon>Spiralia</taxon>
        <taxon>Lophotrochozoa</taxon>
        <taxon>Bryozoa</taxon>
        <taxon>Gymnolaemata</taxon>
        <taxon>Cheilostomatida</taxon>
        <taxon>Flustrina</taxon>
        <taxon>Buguloidea</taxon>
        <taxon>Bugulidae</taxon>
        <taxon>Bugula</taxon>
    </lineage>
</organism>
<keyword evidence="15" id="KW-0406">Ion transport</keyword>
<evidence type="ECO:0008006" key="25">
    <source>
        <dbReference type="Google" id="ProtNLM"/>
    </source>
</evidence>
<feature type="transmembrane region" description="Helical" evidence="20">
    <location>
        <begin position="251"/>
        <end position="275"/>
    </location>
</feature>
<feature type="transmembrane region" description="Helical" evidence="20">
    <location>
        <begin position="287"/>
        <end position="306"/>
    </location>
</feature>
<evidence type="ECO:0000256" key="12">
    <source>
        <dbReference type="ARBA" id="ARBA00022860"/>
    </source>
</evidence>
<evidence type="ECO:0000256" key="9">
    <source>
        <dbReference type="ARBA" id="ARBA00022729"/>
    </source>
</evidence>
<accession>A0A7J7KPA6</accession>
<dbReference type="InterPro" id="IPR051171">
    <property type="entry name" value="CaCA"/>
</dbReference>
<dbReference type="PRINTS" id="PR01259">
    <property type="entry name" value="NACAEXCHNGR"/>
</dbReference>
<dbReference type="InterPro" id="IPR004836">
    <property type="entry name" value="Na_Ca_Ex"/>
</dbReference>
<keyword evidence="12" id="KW-0112">Calmodulin-binding</keyword>
<feature type="domain" description="Sodium/calcium exchanger membrane region" evidence="21">
    <location>
        <begin position="144"/>
        <end position="307"/>
    </location>
</feature>
<dbReference type="GO" id="GO:0042383">
    <property type="term" value="C:sarcolemma"/>
    <property type="evidence" value="ECO:0007669"/>
    <property type="project" value="TreeGrafter"/>
</dbReference>
<evidence type="ECO:0000256" key="14">
    <source>
        <dbReference type="ARBA" id="ARBA00023053"/>
    </source>
</evidence>
<dbReference type="EMBL" id="VXIV02000200">
    <property type="protein sequence ID" value="KAF6039945.1"/>
    <property type="molecule type" value="Genomic_DNA"/>
</dbReference>
<dbReference type="OrthoDB" id="418484at2759"/>
<evidence type="ECO:0000256" key="15">
    <source>
        <dbReference type="ARBA" id="ARBA00023065"/>
    </source>
</evidence>
<keyword evidence="8" id="KW-0479">Metal-binding</keyword>
<dbReference type="InterPro" id="IPR044880">
    <property type="entry name" value="NCX_ion-bd_dom_sf"/>
</dbReference>
<keyword evidence="9" id="KW-0732">Signal</keyword>